<sequence length="101" mass="11440">MCLITTQRTEEEVVPPARRVHVYRDRETGAFFKDSEPRRSYASSTGARSVRSHSSHRDVRHVYEPSPRASYVSTRNVRSGGQPVIVIPGGTREVRSASTYY</sequence>
<accession>A0A5J5F0K2</accession>
<evidence type="ECO:0000313" key="3">
    <source>
        <dbReference type="Proteomes" id="UP000326924"/>
    </source>
</evidence>
<name>A0A5J5F0K2_9PEZI</name>
<dbReference type="InParanoid" id="A0A5J5F0K2"/>
<organism evidence="2 3">
    <name type="scientific">Sphaerosporella brunnea</name>
    <dbReference type="NCBI Taxonomy" id="1250544"/>
    <lineage>
        <taxon>Eukaryota</taxon>
        <taxon>Fungi</taxon>
        <taxon>Dikarya</taxon>
        <taxon>Ascomycota</taxon>
        <taxon>Pezizomycotina</taxon>
        <taxon>Pezizomycetes</taxon>
        <taxon>Pezizales</taxon>
        <taxon>Pyronemataceae</taxon>
        <taxon>Sphaerosporella</taxon>
    </lineage>
</organism>
<protein>
    <submittedName>
        <fullName evidence="2">Uncharacterized protein</fullName>
    </submittedName>
</protein>
<evidence type="ECO:0000313" key="2">
    <source>
        <dbReference type="EMBL" id="KAA8909471.1"/>
    </source>
</evidence>
<evidence type="ECO:0000256" key="1">
    <source>
        <dbReference type="SAM" id="MobiDB-lite"/>
    </source>
</evidence>
<proteinExistence type="predicted"/>
<comment type="caution">
    <text evidence="2">The sequence shown here is derived from an EMBL/GenBank/DDBJ whole genome shotgun (WGS) entry which is preliminary data.</text>
</comment>
<keyword evidence="3" id="KW-1185">Reference proteome</keyword>
<feature type="region of interest" description="Disordered" evidence="1">
    <location>
        <begin position="29"/>
        <end position="84"/>
    </location>
</feature>
<dbReference type="Proteomes" id="UP000326924">
    <property type="component" value="Unassembled WGS sequence"/>
</dbReference>
<dbReference type="EMBL" id="VXIS01000057">
    <property type="protein sequence ID" value="KAA8909471.1"/>
    <property type="molecule type" value="Genomic_DNA"/>
</dbReference>
<dbReference type="AlphaFoldDB" id="A0A5J5F0K2"/>
<gene>
    <name evidence="2" type="ORF">FN846DRAFT_610941</name>
</gene>
<feature type="compositionally biased region" description="Basic and acidic residues" evidence="1">
    <location>
        <begin position="29"/>
        <end position="39"/>
    </location>
</feature>
<reference evidence="2 3" key="1">
    <citation type="submission" date="2019-09" db="EMBL/GenBank/DDBJ databases">
        <title>Draft genome of the ectomycorrhizal ascomycete Sphaerosporella brunnea.</title>
        <authorList>
            <consortium name="DOE Joint Genome Institute"/>
            <person name="Benucci G.M."/>
            <person name="Marozzi G."/>
            <person name="Antonielli L."/>
            <person name="Sanchez S."/>
            <person name="Marco P."/>
            <person name="Wang X."/>
            <person name="Falini L.B."/>
            <person name="Barry K."/>
            <person name="Haridas S."/>
            <person name="Lipzen A."/>
            <person name="Labutti K."/>
            <person name="Grigoriev I.V."/>
            <person name="Murat C."/>
            <person name="Martin F."/>
            <person name="Albertini E."/>
            <person name="Donnini D."/>
            <person name="Bonito G."/>
        </authorList>
    </citation>
    <scope>NUCLEOTIDE SEQUENCE [LARGE SCALE GENOMIC DNA]</scope>
    <source>
        <strain evidence="2 3">Sb_GMNB300</strain>
    </source>
</reference>